<evidence type="ECO:0000256" key="4">
    <source>
        <dbReference type="ARBA" id="ARBA00023172"/>
    </source>
</evidence>
<sequence>MRALITKRMVDGLKPTAADFYVFDPETIGFAVRVRKTGGMSYIVQYKAGSGRGAPTRRVTIGCVGKLTPDEARTEARKVLGSVAHGQDPAADKANERRSLLLKDVIDAFLREHVEAKRKASTAAWVRDALCRIVKPALGAMSAAKVTRQDVTRLHSSRSKTPVQANRVLAILGALYSWASKTGYVPEGYNPARGIEKFPEQSHERFLTRDELTRLGDALRLAETTGLPWRVDETKEKAKHAAKPENRCEKMDIFAVAAIRLLILSGARLREILHARWEFIDFERGVIFLPDSKTGKKPIYLSAAAQELLSSLPRIECNPHIIPGEKDGQPRADLKRPWMAVTKAAGLEGVRIHDLRHSFASFGAAASLGLPVIGKLLGHAQPSTTARYAHLDADPVRRAVETIGATIASAMGDGAKGTLVPMPTERTG</sequence>
<evidence type="ECO:0000256" key="3">
    <source>
        <dbReference type="ARBA" id="ARBA00023125"/>
    </source>
</evidence>
<dbReference type="EMBL" id="FOSN01000001">
    <property type="protein sequence ID" value="SFK03341.1"/>
    <property type="molecule type" value="Genomic_DNA"/>
</dbReference>
<dbReference type="PANTHER" id="PTHR30629:SF2">
    <property type="entry name" value="PROPHAGE INTEGRASE INTS-RELATED"/>
    <property type="match status" value="1"/>
</dbReference>
<dbReference type="Pfam" id="PF13356">
    <property type="entry name" value="Arm-DNA-bind_3"/>
    <property type="match status" value="1"/>
</dbReference>
<evidence type="ECO:0000259" key="5">
    <source>
        <dbReference type="PROSITE" id="PS51898"/>
    </source>
</evidence>
<comment type="similarity">
    <text evidence="1">Belongs to the 'phage' integrase family.</text>
</comment>
<keyword evidence="4" id="KW-0233">DNA recombination</keyword>
<dbReference type="STRING" id="1612308.SAMN05444581_101397"/>
<proteinExistence type="inferred from homology"/>
<keyword evidence="2" id="KW-0229">DNA integration</keyword>
<dbReference type="InterPro" id="IPR013762">
    <property type="entry name" value="Integrase-like_cat_sf"/>
</dbReference>
<evidence type="ECO:0000256" key="1">
    <source>
        <dbReference type="ARBA" id="ARBA00008857"/>
    </source>
</evidence>
<evidence type="ECO:0000313" key="6">
    <source>
        <dbReference type="EMBL" id="SFK03341.1"/>
    </source>
</evidence>
<dbReference type="GO" id="GO:0006310">
    <property type="term" value="P:DNA recombination"/>
    <property type="evidence" value="ECO:0007669"/>
    <property type="project" value="UniProtKB-KW"/>
</dbReference>
<dbReference type="InterPro" id="IPR002104">
    <property type="entry name" value="Integrase_catalytic"/>
</dbReference>
<organism evidence="6 7">
    <name type="scientific">Methylocapsa palsarum</name>
    <dbReference type="NCBI Taxonomy" id="1612308"/>
    <lineage>
        <taxon>Bacteria</taxon>
        <taxon>Pseudomonadati</taxon>
        <taxon>Pseudomonadota</taxon>
        <taxon>Alphaproteobacteria</taxon>
        <taxon>Hyphomicrobiales</taxon>
        <taxon>Beijerinckiaceae</taxon>
        <taxon>Methylocapsa</taxon>
    </lineage>
</organism>
<dbReference type="InterPro" id="IPR010998">
    <property type="entry name" value="Integrase_recombinase_N"/>
</dbReference>
<dbReference type="Gene3D" id="1.10.443.10">
    <property type="entry name" value="Intergrase catalytic core"/>
    <property type="match status" value="1"/>
</dbReference>
<dbReference type="CDD" id="cd00796">
    <property type="entry name" value="INT_Rci_Hp1_C"/>
    <property type="match status" value="1"/>
</dbReference>
<keyword evidence="7" id="KW-1185">Reference proteome</keyword>
<dbReference type="Pfam" id="PF00589">
    <property type="entry name" value="Phage_integrase"/>
    <property type="match status" value="1"/>
</dbReference>
<dbReference type="InterPro" id="IPR050808">
    <property type="entry name" value="Phage_Integrase"/>
</dbReference>
<dbReference type="PROSITE" id="PS51898">
    <property type="entry name" value="TYR_RECOMBINASE"/>
    <property type="match status" value="1"/>
</dbReference>
<dbReference type="Proteomes" id="UP000198755">
    <property type="component" value="Unassembled WGS sequence"/>
</dbReference>
<dbReference type="SUPFAM" id="SSF56349">
    <property type="entry name" value="DNA breaking-rejoining enzymes"/>
    <property type="match status" value="1"/>
</dbReference>
<dbReference type="PANTHER" id="PTHR30629">
    <property type="entry name" value="PROPHAGE INTEGRASE"/>
    <property type="match status" value="1"/>
</dbReference>
<feature type="domain" description="Tyr recombinase" evidence="5">
    <location>
        <begin position="226"/>
        <end position="401"/>
    </location>
</feature>
<dbReference type="InterPro" id="IPR038488">
    <property type="entry name" value="Integrase_DNA-bd_sf"/>
</dbReference>
<dbReference type="Gene3D" id="3.30.160.390">
    <property type="entry name" value="Integrase, DNA-binding domain"/>
    <property type="match status" value="1"/>
</dbReference>
<reference evidence="6 7" key="1">
    <citation type="submission" date="2016-10" db="EMBL/GenBank/DDBJ databases">
        <authorList>
            <person name="de Groot N.N."/>
        </authorList>
    </citation>
    <scope>NUCLEOTIDE SEQUENCE [LARGE SCALE GENOMIC DNA]</scope>
    <source>
        <strain evidence="6 7">NE2</strain>
    </source>
</reference>
<dbReference type="AlphaFoldDB" id="A0A1I3WA63"/>
<gene>
    <name evidence="6" type="ORF">SAMN05444581_101397</name>
</gene>
<accession>A0A1I3WA63</accession>
<dbReference type="OrthoDB" id="7615137at2"/>
<keyword evidence="3" id="KW-0238">DNA-binding</keyword>
<dbReference type="InterPro" id="IPR025166">
    <property type="entry name" value="Integrase_DNA_bind_dom"/>
</dbReference>
<dbReference type="GO" id="GO:0003677">
    <property type="term" value="F:DNA binding"/>
    <property type="evidence" value="ECO:0007669"/>
    <property type="project" value="UniProtKB-KW"/>
</dbReference>
<dbReference type="GO" id="GO:0015074">
    <property type="term" value="P:DNA integration"/>
    <property type="evidence" value="ECO:0007669"/>
    <property type="project" value="UniProtKB-KW"/>
</dbReference>
<evidence type="ECO:0000313" key="7">
    <source>
        <dbReference type="Proteomes" id="UP000198755"/>
    </source>
</evidence>
<dbReference type="Gene3D" id="1.10.150.130">
    <property type="match status" value="1"/>
</dbReference>
<protein>
    <submittedName>
        <fullName evidence="6">Site-specific recombinase XerD</fullName>
    </submittedName>
</protein>
<name>A0A1I3WA63_9HYPH</name>
<dbReference type="RefSeq" id="WP_091676733.1">
    <property type="nucleotide sequence ID" value="NZ_FOSN01000001.1"/>
</dbReference>
<evidence type="ECO:0000256" key="2">
    <source>
        <dbReference type="ARBA" id="ARBA00022908"/>
    </source>
</evidence>
<dbReference type="InterPro" id="IPR011010">
    <property type="entry name" value="DNA_brk_join_enz"/>
</dbReference>